<dbReference type="AlphaFoldDB" id="C0PBY2"/>
<name>C0PBY2_MAIZE</name>
<organism evidence="2">
    <name type="scientific">Zea mays</name>
    <name type="common">Maize</name>
    <dbReference type="NCBI Taxonomy" id="4577"/>
    <lineage>
        <taxon>Eukaryota</taxon>
        <taxon>Viridiplantae</taxon>
        <taxon>Streptophyta</taxon>
        <taxon>Embryophyta</taxon>
        <taxon>Tracheophyta</taxon>
        <taxon>Spermatophyta</taxon>
        <taxon>Magnoliopsida</taxon>
        <taxon>Liliopsida</taxon>
        <taxon>Poales</taxon>
        <taxon>Poaceae</taxon>
        <taxon>PACMAD clade</taxon>
        <taxon>Panicoideae</taxon>
        <taxon>Andropogonodae</taxon>
        <taxon>Andropogoneae</taxon>
        <taxon>Tripsacinae</taxon>
        <taxon>Zea</taxon>
    </lineage>
</organism>
<dbReference type="EMBL" id="BT065801">
    <property type="protein sequence ID" value="ACN31677.1"/>
    <property type="molecule type" value="mRNA"/>
</dbReference>
<evidence type="ECO:0008006" key="3">
    <source>
        <dbReference type="Google" id="ProtNLM"/>
    </source>
</evidence>
<reference evidence="2" key="1">
    <citation type="journal article" date="2009" name="PLoS Genet.">
        <title>Sequencing, mapping, and analysis of 27,455 maize full-length cDNAs.</title>
        <authorList>
            <person name="Soderlund C."/>
            <person name="Descour A."/>
            <person name="Kudrna D."/>
            <person name="Bomhoff M."/>
            <person name="Boyd L."/>
            <person name="Currie J."/>
            <person name="Angelova A."/>
            <person name="Collura K."/>
            <person name="Wissotski M."/>
            <person name="Ashley E."/>
            <person name="Morrow D."/>
            <person name="Fernandes J."/>
            <person name="Walbot V."/>
            <person name="Yu Y."/>
        </authorList>
    </citation>
    <scope>NUCLEOTIDE SEQUENCE</scope>
    <source>
        <strain evidence="2">B73</strain>
    </source>
</reference>
<sequence>MNIVKGVADLLRKSTPASPGAGAGGGGGGGDRGGVGSPSADRLAAPPSPRVRFSDNGEEGVLNALWHKYESGIDKAEKKKTLQTFVMHFVKAFKDWEPGYIEQSIDHESLSDDTILGCSTGHPSEVILILIQEISQITSSITESSSCPESSANISELLGDLGLNAEGLTILECLTILTRSVHNCKVFSYYGGVQKVTALLKAAVVKLKTLTSLLAADEQLSNKTVENMRTMQKVLVYIVTIISNFMDLEPNTTRISQFIPNSSRHTLSSNYLATVAPNTSKSMVFDRNWQKKAIVSVMEAGGVNWLVELLRVIRRLNLKEQWTDLSLHFITLYSLRSTISENVRAQNHFRSIGGLEVLLDGLGLPSSKFSVSKQSFVPSDERYVFDLWQNAKTRPLM</sequence>
<accession>C0PBY2</accession>
<proteinExistence type="evidence at transcript level"/>
<evidence type="ECO:0000313" key="2">
    <source>
        <dbReference type="EMBL" id="ACN31677.1"/>
    </source>
</evidence>
<feature type="region of interest" description="Disordered" evidence="1">
    <location>
        <begin position="13"/>
        <end position="56"/>
    </location>
</feature>
<evidence type="ECO:0000256" key="1">
    <source>
        <dbReference type="SAM" id="MobiDB-lite"/>
    </source>
</evidence>
<feature type="compositionally biased region" description="Gly residues" evidence="1">
    <location>
        <begin position="21"/>
        <end position="36"/>
    </location>
</feature>
<protein>
    <recommendedName>
        <fullName evidence="3">BEACH domain-containing protein C2</fullName>
    </recommendedName>
</protein>